<dbReference type="RefSeq" id="WP_011369092.1">
    <property type="nucleotide sequence ID" value="NC_007519.1"/>
</dbReference>
<dbReference type="Proteomes" id="UP000002710">
    <property type="component" value="Chromosome"/>
</dbReference>
<keyword evidence="3" id="KW-1185">Reference proteome</keyword>
<feature type="compositionally biased region" description="Polar residues" evidence="1">
    <location>
        <begin position="287"/>
        <end position="297"/>
    </location>
</feature>
<dbReference type="AlphaFoldDB" id="Q30VX7"/>
<dbReference type="HOGENOM" id="CLU_058178_0_0_7"/>
<sequence>MKWTKIGRTGLHTAMSGQQVQLTEADFDKVVAAYNPKDHEAPLVLGHPANNGPAFGWVNRLKREGEYLLAQFAQVPDSLKKAVDNGHYKKVSMSLYPDGTLRHVGLLGATPPAIKGLGDINLGSGEDTTEIHFDFSETPGQPAPNQPGITGTENTMGDKELIEKLKADNARLEKEKADADKSAADANKAREAAEKSFAEAQAAKAKEARTAKVDALIKDGKVLPAEKDRILAFAERLGGKPGDEICFSEGEGKKTVEDHFFNWLEGRQAHGLFEFSSPDQKPGGEETVNTSGLAAKF</sequence>
<dbReference type="KEGG" id="dde:Dde_3375"/>
<feature type="region of interest" description="Disordered" evidence="1">
    <location>
        <begin position="274"/>
        <end position="297"/>
    </location>
</feature>
<name>Q30VX7_OLEA2</name>
<evidence type="ECO:0000313" key="3">
    <source>
        <dbReference type="Proteomes" id="UP000002710"/>
    </source>
</evidence>
<dbReference type="EMBL" id="CP000112">
    <property type="protein sequence ID" value="ABB40169.1"/>
    <property type="molecule type" value="Genomic_DNA"/>
</dbReference>
<gene>
    <name evidence="2" type="ordered locus">Dde_3375</name>
</gene>
<accession>Q30VX7</accession>
<proteinExistence type="predicted"/>
<feature type="region of interest" description="Disordered" evidence="1">
    <location>
        <begin position="173"/>
        <end position="192"/>
    </location>
</feature>
<dbReference type="eggNOG" id="COG4388">
    <property type="taxonomic scope" value="Bacteria"/>
</dbReference>
<evidence type="ECO:0000313" key="2">
    <source>
        <dbReference type="EMBL" id="ABB40169.1"/>
    </source>
</evidence>
<evidence type="ECO:0008006" key="4">
    <source>
        <dbReference type="Google" id="ProtNLM"/>
    </source>
</evidence>
<reference evidence="2 3" key="1">
    <citation type="journal article" date="2011" name="J. Bacteriol.">
        <title>Complete genome sequence and updated annotation of Desulfovibrio alaskensis G20.</title>
        <authorList>
            <person name="Hauser L.J."/>
            <person name="Land M.L."/>
            <person name="Brown S.D."/>
            <person name="Larimer F."/>
            <person name="Keller K.L."/>
            <person name="Rapp-Giles B.J."/>
            <person name="Price M.N."/>
            <person name="Lin M."/>
            <person name="Bruce D.C."/>
            <person name="Detter J.C."/>
            <person name="Tapia R."/>
            <person name="Han C.S."/>
            <person name="Goodwin L.A."/>
            <person name="Cheng J.F."/>
            <person name="Pitluck S."/>
            <person name="Copeland A."/>
            <person name="Lucas S."/>
            <person name="Nolan M."/>
            <person name="Lapidus A.L."/>
            <person name="Palumbo A.V."/>
            <person name="Wall J.D."/>
        </authorList>
    </citation>
    <scope>NUCLEOTIDE SEQUENCE [LARGE SCALE GENOMIC DNA]</scope>
    <source>
        <strain evidence="3">ATCC BAA 1058 / DSM 17464 / G20</strain>
    </source>
</reference>
<evidence type="ECO:0000256" key="1">
    <source>
        <dbReference type="SAM" id="MobiDB-lite"/>
    </source>
</evidence>
<dbReference type="STRING" id="207559.Dde_3375"/>
<protein>
    <recommendedName>
        <fullName evidence="4">Mu-like prophage I protein</fullName>
    </recommendedName>
</protein>
<organism evidence="2 3">
    <name type="scientific">Oleidesulfovibrio alaskensis (strain ATCC BAA-1058 / DSM 17464 / G20)</name>
    <name type="common">Desulfovibrio alaskensis</name>
    <dbReference type="NCBI Taxonomy" id="207559"/>
    <lineage>
        <taxon>Bacteria</taxon>
        <taxon>Pseudomonadati</taxon>
        <taxon>Thermodesulfobacteriota</taxon>
        <taxon>Desulfovibrionia</taxon>
        <taxon>Desulfovibrionales</taxon>
        <taxon>Desulfovibrionaceae</taxon>
        <taxon>Oleidesulfovibrio</taxon>
    </lineage>
</organism>